<dbReference type="EMBL" id="JARKIF010000026">
    <property type="protein sequence ID" value="KAJ7614422.1"/>
    <property type="molecule type" value="Genomic_DNA"/>
</dbReference>
<proteinExistence type="predicted"/>
<keyword evidence="3" id="KW-1185">Reference proteome</keyword>
<evidence type="ECO:0000256" key="1">
    <source>
        <dbReference type="SAM" id="Phobius"/>
    </source>
</evidence>
<feature type="transmembrane region" description="Helical" evidence="1">
    <location>
        <begin position="14"/>
        <end position="38"/>
    </location>
</feature>
<comment type="caution">
    <text evidence="2">The sequence shown here is derived from an EMBL/GenBank/DDBJ whole genome shotgun (WGS) entry which is preliminary data.</text>
</comment>
<sequence length="325" mass="35902">MPQIQLNSTNSKRIWLITAAEVLLYGVYATLFVFYVKILRKSGAFRNHRFLHSATIFLFVLSTIHLFILLSIAIWETRVGNGWIMTILITDYGYPPLPTPPQEPLVRAAFGIYVTSNIIADSIFVCITQNCTSILRCSGATPFGDFASSLWPFLRSVLSENLREPSAITLFGIPILISLGATIMLMILSAGRIWWLGCRARKIMGYKTRRYYTICAMILESGALYAVGAVLLAILSVKYWFDDLVMCAPITAQLAASRGIAPTIIAVRVGLNKTVESVDSFAIAVQRPRPQLPSMNFHTSTGSINPPAVVYLGPESITEAQNETV</sequence>
<feature type="transmembrane region" description="Helical" evidence="1">
    <location>
        <begin position="211"/>
        <end position="241"/>
    </location>
</feature>
<evidence type="ECO:0000313" key="3">
    <source>
        <dbReference type="Proteomes" id="UP001221142"/>
    </source>
</evidence>
<keyword evidence="1" id="KW-1133">Transmembrane helix</keyword>
<keyword evidence="1" id="KW-0472">Membrane</keyword>
<name>A0AAD7B949_9AGAR</name>
<organism evidence="2 3">
    <name type="scientific">Roridomyces roridus</name>
    <dbReference type="NCBI Taxonomy" id="1738132"/>
    <lineage>
        <taxon>Eukaryota</taxon>
        <taxon>Fungi</taxon>
        <taxon>Dikarya</taxon>
        <taxon>Basidiomycota</taxon>
        <taxon>Agaricomycotina</taxon>
        <taxon>Agaricomycetes</taxon>
        <taxon>Agaricomycetidae</taxon>
        <taxon>Agaricales</taxon>
        <taxon>Marasmiineae</taxon>
        <taxon>Mycenaceae</taxon>
        <taxon>Roridomyces</taxon>
    </lineage>
</organism>
<feature type="transmembrane region" description="Helical" evidence="1">
    <location>
        <begin position="50"/>
        <end position="75"/>
    </location>
</feature>
<accession>A0AAD7B949</accession>
<protein>
    <submittedName>
        <fullName evidence="2">Uncharacterized protein</fullName>
    </submittedName>
</protein>
<evidence type="ECO:0000313" key="2">
    <source>
        <dbReference type="EMBL" id="KAJ7614422.1"/>
    </source>
</evidence>
<feature type="transmembrane region" description="Helical" evidence="1">
    <location>
        <begin position="167"/>
        <end position="190"/>
    </location>
</feature>
<dbReference type="Proteomes" id="UP001221142">
    <property type="component" value="Unassembled WGS sequence"/>
</dbReference>
<reference evidence="2" key="1">
    <citation type="submission" date="2023-03" db="EMBL/GenBank/DDBJ databases">
        <title>Massive genome expansion in bonnet fungi (Mycena s.s.) driven by repeated elements and novel gene families across ecological guilds.</title>
        <authorList>
            <consortium name="Lawrence Berkeley National Laboratory"/>
            <person name="Harder C.B."/>
            <person name="Miyauchi S."/>
            <person name="Viragh M."/>
            <person name="Kuo A."/>
            <person name="Thoen E."/>
            <person name="Andreopoulos B."/>
            <person name="Lu D."/>
            <person name="Skrede I."/>
            <person name="Drula E."/>
            <person name="Henrissat B."/>
            <person name="Morin E."/>
            <person name="Kohler A."/>
            <person name="Barry K."/>
            <person name="LaButti K."/>
            <person name="Morin E."/>
            <person name="Salamov A."/>
            <person name="Lipzen A."/>
            <person name="Mereny Z."/>
            <person name="Hegedus B."/>
            <person name="Baldrian P."/>
            <person name="Stursova M."/>
            <person name="Weitz H."/>
            <person name="Taylor A."/>
            <person name="Grigoriev I.V."/>
            <person name="Nagy L.G."/>
            <person name="Martin F."/>
            <person name="Kauserud H."/>
        </authorList>
    </citation>
    <scope>NUCLEOTIDE SEQUENCE</scope>
    <source>
        <strain evidence="2">9284</strain>
    </source>
</reference>
<keyword evidence="1" id="KW-0812">Transmembrane</keyword>
<dbReference type="AlphaFoldDB" id="A0AAD7B949"/>
<gene>
    <name evidence="2" type="ORF">FB45DRAFT_1064689</name>
</gene>